<dbReference type="PANTHER" id="PTHR24029:SF1">
    <property type="entry name" value="TRANSCRIPTION-REPAIR-COUPLING FACTOR"/>
    <property type="match status" value="1"/>
</dbReference>
<reference evidence="6 7" key="1">
    <citation type="journal article" date="2018" name="Nat. Biotechnol.">
        <title>A standardized bacterial taxonomy based on genome phylogeny substantially revises the tree of life.</title>
        <authorList>
            <person name="Parks D.H."/>
            <person name="Chuvochina M."/>
            <person name="Waite D.W."/>
            <person name="Rinke C."/>
            <person name="Skarshewski A."/>
            <person name="Chaumeil P.A."/>
            <person name="Hugenholtz P."/>
        </authorList>
    </citation>
    <scope>NUCLEOTIDE SEQUENCE [LARGE SCALE GENOMIC DNA]</scope>
    <source>
        <strain evidence="6">UBA9158</strain>
    </source>
</reference>
<evidence type="ECO:0000256" key="2">
    <source>
        <dbReference type="ARBA" id="ARBA00022840"/>
    </source>
</evidence>
<feature type="non-terminal residue" evidence="6">
    <location>
        <position position="1"/>
    </location>
</feature>
<dbReference type="InterPro" id="IPR004807">
    <property type="entry name" value="UvrB"/>
</dbReference>
<feature type="non-terminal residue" evidence="6">
    <location>
        <position position="350"/>
    </location>
</feature>
<dbReference type="Pfam" id="PF21132">
    <property type="entry name" value="MFD_D3"/>
    <property type="match status" value="1"/>
</dbReference>
<accession>A0A3C1KKE0</accession>
<feature type="region of interest" description="Disordered" evidence="3">
    <location>
        <begin position="275"/>
        <end position="294"/>
    </location>
</feature>
<evidence type="ECO:0000256" key="3">
    <source>
        <dbReference type="SAM" id="MobiDB-lite"/>
    </source>
</evidence>
<evidence type="ECO:0000313" key="7">
    <source>
        <dbReference type="Proteomes" id="UP000259273"/>
    </source>
</evidence>
<dbReference type="InterPro" id="IPR027417">
    <property type="entry name" value="P-loop_NTPase"/>
</dbReference>
<gene>
    <name evidence="6" type="ORF">DCP75_05015</name>
</gene>
<dbReference type="GO" id="GO:0009380">
    <property type="term" value="C:excinuclease repair complex"/>
    <property type="evidence" value="ECO:0007669"/>
    <property type="project" value="InterPro"/>
</dbReference>
<keyword evidence="2" id="KW-0067">ATP-binding</keyword>
<name>A0A3C1KKE0_9GAMM</name>
<dbReference type="InterPro" id="IPR041471">
    <property type="entry name" value="UvrB_inter"/>
</dbReference>
<protein>
    <submittedName>
        <fullName evidence="6">Transcription-repair coupling factor</fullName>
    </submittedName>
</protein>
<feature type="domain" description="UvrB interaction" evidence="4">
    <location>
        <begin position="56"/>
        <end position="145"/>
    </location>
</feature>
<dbReference type="Gene3D" id="3.40.50.11140">
    <property type="match status" value="1"/>
</dbReference>
<evidence type="ECO:0000259" key="4">
    <source>
        <dbReference type="Pfam" id="PF17757"/>
    </source>
</evidence>
<dbReference type="GO" id="GO:0005524">
    <property type="term" value="F:ATP binding"/>
    <property type="evidence" value="ECO:0007669"/>
    <property type="project" value="UniProtKB-KW"/>
</dbReference>
<dbReference type="GO" id="GO:0006289">
    <property type="term" value="P:nucleotide-excision repair"/>
    <property type="evidence" value="ECO:0007669"/>
    <property type="project" value="InterPro"/>
</dbReference>
<evidence type="ECO:0000259" key="5">
    <source>
        <dbReference type="Pfam" id="PF21132"/>
    </source>
</evidence>
<feature type="domain" description="Transcription-repair-coupling factor D3" evidence="5">
    <location>
        <begin position="302"/>
        <end position="347"/>
    </location>
</feature>
<dbReference type="SUPFAM" id="SSF52540">
    <property type="entry name" value="P-loop containing nucleoside triphosphate hydrolases"/>
    <property type="match status" value="2"/>
</dbReference>
<comment type="caution">
    <text evidence="6">The sequence shown here is derived from an EMBL/GenBank/DDBJ whole genome shotgun (WGS) entry which is preliminary data.</text>
</comment>
<dbReference type="Pfam" id="PF17757">
    <property type="entry name" value="UvrB_inter"/>
    <property type="match status" value="1"/>
</dbReference>
<sequence>WETLPYDNFSPHQDIVSERLETLYRLPSLAAGILVVPMSTLMHRLPPVHYVAGSSLVLEPGQVLDRESFRGNLERNGYRNVETVYEHGEFALRGSLLDIFPMGSDLPYRVDLLDDEVDSLRTFSPDTQRTLEKVSAINLLPAREYPLNPAAIERFRLNWYDAFDVDHDACPTYREVSAGRAPGGCEYYLPLFFEACATLFDYLPAGTPVIAVGDHYRAAQRFWADAEHRHTEYGIDPRRPLLPPARCFTPVEELYHLLGRCPVLELRRNPEAPVHVASPSQALPDLSSQGARQTPAERLQRFMQQHTGPLLLCAESAGRREVLLENLAAHGLTPPEVADWADFLASGLRF</sequence>
<organism evidence="6 7">
    <name type="scientific">Haliea salexigens</name>
    <dbReference type="NCBI Taxonomy" id="287487"/>
    <lineage>
        <taxon>Bacteria</taxon>
        <taxon>Pseudomonadati</taxon>
        <taxon>Pseudomonadota</taxon>
        <taxon>Gammaproteobacteria</taxon>
        <taxon>Cellvibrionales</taxon>
        <taxon>Halieaceae</taxon>
        <taxon>Haliea</taxon>
    </lineage>
</organism>
<dbReference type="InterPro" id="IPR048635">
    <property type="entry name" value="MFD_D3"/>
</dbReference>
<dbReference type="Proteomes" id="UP000259273">
    <property type="component" value="Unassembled WGS sequence"/>
</dbReference>
<dbReference type="Gene3D" id="3.40.50.11180">
    <property type="match status" value="1"/>
</dbReference>
<dbReference type="EMBL" id="DMND01000072">
    <property type="protein sequence ID" value="HAN27071.1"/>
    <property type="molecule type" value="Genomic_DNA"/>
</dbReference>
<evidence type="ECO:0000313" key="6">
    <source>
        <dbReference type="EMBL" id="HAN27071.1"/>
    </source>
</evidence>
<evidence type="ECO:0000256" key="1">
    <source>
        <dbReference type="ARBA" id="ARBA00022741"/>
    </source>
</evidence>
<keyword evidence="1" id="KW-0547">Nucleotide-binding</keyword>
<dbReference type="PANTHER" id="PTHR24029">
    <property type="entry name" value="UVRABC SYSTEM PROTEIN B"/>
    <property type="match status" value="1"/>
</dbReference>
<dbReference type="GO" id="GO:0003677">
    <property type="term" value="F:DNA binding"/>
    <property type="evidence" value="ECO:0007669"/>
    <property type="project" value="InterPro"/>
</dbReference>
<feature type="compositionally biased region" description="Polar residues" evidence="3">
    <location>
        <begin position="278"/>
        <end position="292"/>
    </location>
</feature>
<proteinExistence type="predicted"/>
<dbReference type="GO" id="GO:0016887">
    <property type="term" value="F:ATP hydrolysis activity"/>
    <property type="evidence" value="ECO:0007669"/>
    <property type="project" value="InterPro"/>
</dbReference>
<dbReference type="Gene3D" id="3.30.2060.10">
    <property type="entry name" value="Penicillin-binding protein 1b domain"/>
    <property type="match status" value="1"/>
</dbReference>
<dbReference type="AlphaFoldDB" id="A0A3C1KKE0"/>